<dbReference type="OMA" id="NHNFSFA"/>
<gene>
    <name evidence="1" type="ORF">EAI_03705</name>
</gene>
<reference evidence="1 2" key="1">
    <citation type="journal article" date="2010" name="Science">
        <title>Genomic comparison of the ants Camponotus floridanus and Harpegnathos saltator.</title>
        <authorList>
            <person name="Bonasio R."/>
            <person name="Zhang G."/>
            <person name="Ye C."/>
            <person name="Mutti N.S."/>
            <person name="Fang X."/>
            <person name="Qin N."/>
            <person name="Donahue G."/>
            <person name="Yang P."/>
            <person name="Li Q."/>
            <person name="Li C."/>
            <person name="Zhang P."/>
            <person name="Huang Z."/>
            <person name="Berger S.L."/>
            <person name="Reinberg D."/>
            <person name="Wang J."/>
            <person name="Liebig J."/>
        </authorList>
    </citation>
    <scope>NUCLEOTIDE SEQUENCE [LARGE SCALE GENOMIC DNA]</scope>
    <source>
        <strain evidence="1 2">R22 G/1</strain>
    </source>
</reference>
<name>E2BCD4_HARSA</name>
<protein>
    <submittedName>
        <fullName evidence="1">Uncharacterized protein</fullName>
    </submittedName>
</protein>
<sequence>MTLPVSSYEELLVQVRELTHETILLQRQLSSDLFDNTDPPDVNHNFSFARKNYEKEKFLTDNVVRQYDKTREYETGQSPLAECNDLRFRPRYCHDSESSESARSGELTSRLLAWRSRDRYPIIFQDRDEDYRLEQEDRIEQEEEEVLCEFATKSTYNEASAARD</sequence>
<accession>E2BCD4</accession>
<dbReference type="Proteomes" id="UP000008237">
    <property type="component" value="Unassembled WGS sequence"/>
</dbReference>
<proteinExistence type="predicted"/>
<evidence type="ECO:0000313" key="1">
    <source>
        <dbReference type="EMBL" id="EFN86670.1"/>
    </source>
</evidence>
<dbReference type="EMBL" id="GL447257">
    <property type="protein sequence ID" value="EFN86670.1"/>
    <property type="molecule type" value="Genomic_DNA"/>
</dbReference>
<dbReference type="InParanoid" id="E2BCD4"/>
<dbReference type="OrthoDB" id="5918429at2759"/>
<dbReference type="AlphaFoldDB" id="E2BCD4"/>
<evidence type="ECO:0000313" key="2">
    <source>
        <dbReference type="Proteomes" id="UP000008237"/>
    </source>
</evidence>
<organism evidence="2">
    <name type="scientific">Harpegnathos saltator</name>
    <name type="common">Jerdon's jumping ant</name>
    <dbReference type="NCBI Taxonomy" id="610380"/>
    <lineage>
        <taxon>Eukaryota</taxon>
        <taxon>Metazoa</taxon>
        <taxon>Ecdysozoa</taxon>
        <taxon>Arthropoda</taxon>
        <taxon>Hexapoda</taxon>
        <taxon>Insecta</taxon>
        <taxon>Pterygota</taxon>
        <taxon>Neoptera</taxon>
        <taxon>Endopterygota</taxon>
        <taxon>Hymenoptera</taxon>
        <taxon>Apocrita</taxon>
        <taxon>Aculeata</taxon>
        <taxon>Formicoidea</taxon>
        <taxon>Formicidae</taxon>
        <taxon>Ponerinae</taxon>
        <taxon>Ponerini</taxon>
        <taxon>Harpegnathos</taxon>
    </lineage>
</organism>
<keyword evidence="2" id="KW-1185">Reference proteome</keyword>